<sequence length="128" mass="14470">MEVLGHRRPSQIKYLKENQQSTQQKQQEQKQHTSNNDNISNKIDQGQHTSIDNDYTNTCNNTNDIRSTSATATAKAVTYHPQRRHSSNTSATTHSLQHTNNNDIDNNTQTANTDNTPTITATAHQQQR</sequence>
<feature type="compositionally biased region" description="Low complexity" evidence="1">
    <location>
        <begin position="17"/>
        <end position="26"/>
    </location>
</feature>
<evidence type="ECO:0000313" key="3">
    <source>
        <dbReference type="Proteomes" id="UP000735302"/>
    </source>
</evidence>
<evidence type="ECO:0000313" key="2">
    <source>
        <dbReference type="EMBL" id="GFO25364.1"/>
    </source>
</evidence>
<proteinExistence type="predicted"/>
<feature type="compositionally biased region" description="Low complexity" evidence="1">
    <location>
        <begin position="99"/>
        <end position="128"/>
    </location>
</feature>
<dbReference type="Proteomes" id="UP000735302">
    <property type="component" value="Unassembled WGS sequence"/>
</dbReference>
<feature type="compositionally biased region" description="Low complexity" evidence="1">
    <location>
        <begin position="52"/>
        <end position="78"/>
    </location>
</feature>
<feature type="compositionally biased region" description="Polar residues" evidence="1">
    <location>
        <begin position="36"/>
        <end position="50"/>
    </location>
</feature>
<protein>
    <submittedName>
        <fullName evidence="2">Uncharacterized protein</fullName>
    </submittedName>
</protein>
<feature type="region of interest" description="Disordered" evidence="1">
    <location>
        <begin position="1"/>
        <end position="128"/>
    </location>
</feature>
<gene>
    <name evidence="2" type="ORF">PoB_005186900</name>
</gene>
<evidence type="ECO:0000256" key="1">
    <source>
        <dbReference type="SAM" id="MobiDB-lite"/>
    </source>
</evidence>
<feature type="compositionally biased region" description="Polar residues" evidence="1">
    <location>
        <begin position="87"/>
        <end position="98"/>
    </location>
</feature>
<comment type="caution">
    <text evidence="2">The sequence shown here is derived from an EMBL/GenBank/DDBJ whole genome shotgun (WGS) entry which is preliminary data.</text>
</comment>
<accession>A0AAV4C3V1</accession>
<dbReference type="EMBL" id="BLXT01005746">
    <property type="protein sequence ID" value="GFO25364.1"/>
    <property type="molecule type" value="Genomic_DNA"/>
</dbReference>
<organism evidence="2 3">
    <name type="scientific">Plakobranchus ocellatus</name>
    <dbReference type="NCBI Taxonomy" id="259542"/>
    <lineage>
        <taxon>Eukaryota</taxon>
        <taxon>Metazoa</taxon>
        <taxon>Spiralia</taxon>
        <taxon>Lophotrochozoa</taxon>
        <taxon>Mollusca</taxon>
        <taxon>Gastropoda</taxon>
        <taxon>Heterobranchia</taxon>
        <taxon>Euthyneura</taxon>
        <taxon>Panpulmonata</taxon>
        <taxon>Sacoglossa</taxon>
        <taxon>Placobranchoidea</taxon>
        <taxon>Plakobranchidae</taxon>
        <taxon>Plakobranchus</taxon>
    </lineage>
</organism>
<name>A0AAV4C3V1_9GAST</name>
<reference evidence="2 3" key="1">
    <citation type="journal article" date="2021" name="Elife">
        <title>Chloroplast acquisition without the gene transfer in kleptoplastic sea slugs, Plakobranchus ocellatus.</title>
        <authorList>
            <person name="Maeda T."/>
            <person name="Takahashi S."/>
            <person name="Yoshida T."/>
            <person name="Shimamura S."/>
            <person name="Takaki Y."/>
            <person name="Nagai Y."/>
            <person name="Toyoda A."/>
            <person name="Suzuki Y."/>
            <person name="Arimoto A."/>
            <person name="Ishii H."/>
            <person name="Satoh N."/>
            <person name="Nishiyama T."/>
            <person name="Hasebe M."/>
            <person name="Maruyama T."/>
            <person name="Minagawa J."/>
            <person name="Obokata J."/>
            <person name="Shigenobu S."/>
        </authorList>
    </citation>
    <scope>NUCLEOTIDE SEQUENCE [LARGE SCALE GENOMIC DNA]</scope>
</reference>
<dbReference type="AlphaFoldDB" id="A0AAV4C3V1"/>
<feature type="compositionally biased region" description="Basic residues" evidence="1">
    <location>
        <begin position="1"/>
        <end position="10"/>
    </location>
</feature>
<keyword evidence="3" id="KW-1185">Reference proteome</keyword>